<dbReference type="InterPro" id="IPR002729">
    <property type="entry name" value="CRISPR-assoc_Cas1"/>
</dbReference>
<dbReference type="EMBL" id="AHNY02000260">
    <property type="protein sequence ID" value="EMY23095.1"/>
    <property type="molecule type" value="Genomic_DNA"/>
</dbReference>
<keyword evidence="6" id="KW-0051">Antiviral defense</keyword>
<evidence type="ECO:0000256" key="9">
    <source>
        <dbReference type="ARBA" id="ARBA00038592"/>
    </source>
</evidence>
<evidence type="ECO:0000256" key="7">
    <source>
        <dbReference type="ARBA" id="ARBA00023125"/>
    </source>
</evidence>
<dbReference type="InterPro" id="IPR050646">
    <property type="entry name" value="Cas1"/>
</dbReference>
<dbReference type="Gene3D" id="1.20.120.920">
    <property type="entry name" value="CRISPR-associated endonuclease Cas1, C-terminal domain"/>
    <property type="match status" value="1"/>
</dbReference>
<keyword evidence="3 10" id="KW-0255">Endonuclease</keyword>
<sequence>MDPYIGFLHDERPGRPSLALDMMEEFRPFIDRLVFTLINRKQIQVSDFLEKPGSVFFINDDSRKELIKSYQERKKKKYSILGSISNPPLENYLIYKLEFLPEPYGVI</sequence>
<protein>
    <submittedName>
        <fullName evidence="10">CRISPR-associated endonuclease Cas1-like protein</fullName>
    </submittedName>
</protein>
<dbReference type="NCBIfam" id="TIGR00287">
    <property type="entry name" value="cas1"/>
    <property type="match status" value="1"/>
</dbReference>
<dbReference type="BioCyc" id="LINT1085541:G11IQ-4622-MONOMER"/>
<dbReference type="GO" id="GO:0003677">
    <property type="term" value="F:DNA binding"/>
    <property type="evidence" value="ECO:0007669"/>
    <property type="project" value="UniProtKB-KW"/>
</dbReference>
<keyword evidence="1" id="KW-0540">Nuclease</keyword>
<keyword evidence="4" id="KW-0378">Hydrolase</keyword>
<evidence type="ECO:0000256" key="5">
    <source>
        <dbReference type="ARBA" id="ARBA00022842"/>
    </source>
</evidence>
<dbReference type="GO" id="GO:0004519">
    <property type="term" value="F:endonuclease activity"/>
    <property type="evidence" value="ECO:0007669"/>
    <property type="project" value="UniProtKB-KW"/>
</dbReference>
<dbReference type="PANTHER" id="PTHR34353">
    <property type="entry name" value="CRISPR-ASSOCIATED ENDONUCLEASE CAS1 1"/>
    <property type="match status" value="1"/>
</dbReference>
<dbReference type="Proteomes" id="UP000012220">
    <property type="component" value="Unassembled WGS sequence"/>
</dbReference>
<dbReference type="GO" id="GO:0016787">
    <property type="term" value="F:hydrolase activity"/>
    <property type="evidence" value="ECO:0007669"/>
    <property type="project" value="UniProtKB-KW"/>
</dbReference>
<evidence type="ECO:0000313" key="10">
    <source>
        <dbReference type="EMBL" id="EMY23095.1"/>
    </source>
</evidence>
<evidence type="ECO:0000256" key="3">
    <source>
        <dbReference type="ARBA" id="ARBA00022759"/>
    </source>
</evidence>
<dbReference type="AlphaFoldDB" id="N1UMS5"/>
<keyword evidence="7" id="KW-0238">DNA-binding</keyword>
<accession>N1UMS5</accession>
<dbReference type="GO" id="GO:0051607">
    <property type="term" value="P:defense response to virus"/>
    <property type="evidence" value="ECO:0007669"/>
    <property type="project" value="UniProtKB-KW"/>
</dbReference>
<name>N1UMS5_LEPIR</name>
<evidence type="ECO:0000256" key="2">
    <source>
        <dbReference type="ARBA" id="ARBA00022723"/>
    </source>
</evidence>
<comment type="subunit">
    <text evidence="9">Homodimer, forms a heterotetramer with a Cas2 homodimer.</text>
</comment>
<evidence type="ECO:0000256" key="6">
    <source>
        <dbReference type="ARBA" id="ARBA00023118"/>
    </source>
</evidence>
<dbReference type="PANTHER" id="PTHR34353:SF2">
    <property type="entry name" value="CRISPR-ASSOCIATED ENDONUCLEASE CAS1 1"/>
    <property type="match status" value="1"/>
</dbReference>
<evidence type="ECO:0000256" key="4">
    <source>
        <dbReference type="ARBA" id="ARBA00022801"/>
    </source>
</evidence>
<dbReference type="InterPro" id="IPR042206">
    <property type="entry name" value="CRISPR-assoc_Cas1_C"/>
</dbReference>
<keyword evidence="2" id="KW-0479">Metal-binding</keyword>
<comment type="caution">
    <text evidence="10">The sequence shown here is derived from an EMBL/GenBank/DDBJ whole genome shotgun (WGS) entry which is preliminary data.</text>
</comment>
<keyword evidence="8" id="KW-0464">Manganese</keyword>
<gene>
    <name evidence="10" type="ORF">LEP1GSC115_2414</name>
</gene>
<keyword evidence="5" id="KW-0460">Magnesium</keyword>
<dbReference type="GO" id="GO:0043571">
    <property type="term" value="P:maintenance of CRISPR repeat elements"/>
    <property type="evidence" value="ECO:0007669"/>
    <property type="project" value="InterPro"/>
</dbReference>
<evidence type="ECO:0000256" key="1">
    <source>
        <dbReference type="ARBA" id="ARBA00022722"/>
    </source>
</evidence>
<evidence type="ECO:0000313" key="11">
    <source>
        <dbReference type="Proteomes" id="UP000012220"/>
    </source>
</evidence>
<dbReference type="GO" id="GO:0046872">
    <property type="term" value="F:metal ion binding"/>
    <property type="evidence" value="ECO:0007669"/>
    <property type="project" value="UniProtKB-KW"/>
</dbReference>
<evidence type="ECO:0000256" key="8">
    <source>
        <dbReference type="ARBA" id="ARBA00023211"/>
    </source>
</evidence>
<reference evidence="10 11" key="1">
    <citation type="submission" date="2013-02" db="EMBL/GenBank/DDBJ databases">
        <authorList>
            <person name="Harkins D.M."/>
            <person name="Durkin A.S."/>
            <person name="Brinkac L.M."/>
            <person name="Haft D.H."/>
            <person name="Selengut J.D."/>
            <person name="Sanka R."/>
            <person name="DePew J."/>
            <person name="Purushe J."/>
            <person name="Picardeau M."/>
            <person name="Werts C."/>
            <person name="Goarant C."/>
            <person name="Vinetz J.M."/>
            <person name="Sutton G.G."/>
            <person name="Nierman W.C."/>
            <person name="Fouts D.E."/>
        </authorList>
    </citation>
    <scope>NUCLEOTIDE SEQUENCE [LARGE SCALE GENOMIC DNA]</scope>
    <source>
        <strain evidence="10 11">200703203</strain>
    </source>
</reference>
<proteinExistence type="predicted"/>
<organism evidence="10 11">
    <name type="scientific">Leptospira interrogans serovar Australis str. 200703203</name>
    <dbReference type="NCBI Taxonomy" id="1085541"/>
    <lineage>
        <taxon>Bacteria</taxon>
        <taxon>Pseudomonadati</taxon>
        <taxon>Spirochaetota</taxon>
        <taxon>Spirochaetia</taxon>
        <taxon>Leptospirales</taxon>
        <taxon>Leptospiraceae</taxon>
        <taxon>Leptospira</taxon>
    </lineage>
</organism>
<dbReference type="Pfam" id="PF01867">
    <property type="entry name" value="Cas_Cas1"/>
    <property type="match status" value="1"/>
</dbReference>